<dbReference type="PIRSF" id="PIRSF002741">
    <property type="entry name" value="MppA"/>
    <property type="match status" value="1"/>
</dbReference>
<evidence type="ECO:0000256" key="4">
    <source>
        <dbReference type="SAM" id="MobiDB-lite"/>
    </source>
</evidence>
<protein>
    <submittedName>
        <fullName evidence="6">Extracellular solute-binding protein family 5</fullName>
    </submittedName>
</protein>
<dbReference type="InterPro" id="IPR039424">
    <property type="entry name" value="SBP_5"/>
</dbReference>
<feature type="compositionally biased region" description="Gly residues" evidence="4">
    <location>
        <begin position="36"/>
        <end position="58"/>
    </location>
</feature>
<dbReference type="GO" id="GO:0042597">
    <property type="term" value="C:periplasmic space"/>
    <property type="evidence" value="ECO:0007669"/>
    <property type="project" value="UniProtKB-ARBA"/>
</dbReference>
<name>M0MZ20_9EURY</name>
<organism evidence="6 7">
    <name type="scientific">Halococcus salifodinae DSM 8989</name>
    <dbReference type="NCBI Taxonomy" id="1227456"/>
    <lineage>
        <taxon>Archaea</taxon>
        <taxon>Methanobacteriati</taxon>
        <taxon>Methanobacteriota</taxon>
        <taxon>Stenosarchaea group</taxon>
        <taxon>Halobacteria</taxon>
        <taxon>Halobacteriales</taxon>
        <taxon>Halococcaceae</taxon>
        <taxon>Halococcus</taxon>
    </lineage>
</organism>
<evidence type="ECO:0000256" key="3">
    <source>
        <dbReference type="ARBA" id="ARBA00022729"/>
    </source>
</evidence>
<reference evidence="6 7" key="1">
    <citation type="journal article" date="2014" name="PLoS Genet.">
        <title>Phylogenetically driven sequencing of extremely halophilic archaea reveals strategies for static and dynamic osmo-response.</title>
        <authorList>
            <person name="Becker E.A."/>
            <person name="Seitzer P.M."/>
            <person name="Tritt A."/>
            <person name="Larsen D."/>
            <person name="Krusor M."/>
            <person name="Yao A.I."/>
            <person name="Wu D."/>
            <person name="Madern D."/>
            <person name="Eisen J.A."/>
            <person name="Darling A.E."/>
            <person name="Facciotti M.T."/>
        </authorList>
    </citation>
    <scope>NUCLEOTIDE SEQUENCE [LARGE SCALE GENOMIC DNA]</scope>
    <source>
        <strain evidence="6 7">DSM 8989</strain>
    </source>
</reference>
<keyword evidence="3" id="KW-0732">Signal</keyword>
<feature type="domain" description="Solute-binding protein family 5" evidence="5">
    <location>
        <begin position="147"/>
        <end position="522"/>
    </location>
</feature>
<evidence type="ECO:0000313" key="6">
    <source>
        <dbReference type="EMBL" id="EMA50104.1"/>
    </source>
</evidence>
<dbReference type="PATRIC" id="fig|1227456.3.peg.3125"/>
<dbReference type="SUPFAM" id="SSF53850">
    <property type="entry name" value="Periplasmic binding protein-like II"/>
    <property type="match status" value="1"/>
</dbReference>
<feature type="compositionally biased region" description="Low complexity" evidence="4">
    <location>
        <begin position="93"/>
        <end position="104"/>
    </location>
</feature>
<comment type="similarity">
    <text evidence="1">Belongs to the bacterial solute-binding protein 5 family.</text>
</comment>
<evidence type="ECO:0000256" key="1">
    <source>
        <dbReference type="ARBA" id="ARBA00005695"/>
    </source>
</evidence>
<keyword evidence="2" id="KW-0813">Transport</keyword>
<dbReference type="GO" id="GO:1904680">
    <property type="term" value="F:peptide transmembrane transporter activity"/>
    <property type="evidence" value="ECO:0007669"/>
    <property type="project" value="TreeGrafter"/>
</dbReference>
<evidence type="ECO:0000259" key="5">
    <source>
        <dbReference type="Pfam" id="PF00496"/>
    </source>
</evidence>
<dbReference type="Gene3D" id="3.10.105.10">
    <property type="entry name" value="Dipeptide-binding Protein, Domain 3"/>
    <property type="match status" value="1"/>
</dbReference>
<dbReference type="EMBL" id="AOME01000074">
    <property type="protein sequence ID" value="EMA50104.1"/>
    <property type="molecule type" value="Genomic_DNA"/>
</dbReference>
<dbReference type="PANTHER" id="PTHR30290">
    <property type="entry name" value="PERIPLASMIC BINDING COMPONENT OF ABC TRANSPORTER"/>
    <property type="match status" value="1"/>
</dbReference>
<dbReference type="STRING" id="1227456.C450_15408"/>
<dbReference type="Proteomes" id="UP000011625">
    <property type="component" value="Unassembled WGS sequence"/>
</dbReference>
<dbReference type="CDD" id="cd00995">
    <property type="entry name" value="PBP2_NikA_DppA_OppA_like"/>
    <property type="match status" value="1"/>
</dbReference>
<evidence type="ECO:0000313" key="7">
    <source>
        <dbReference type="Proteomes" id="UP000011625"/>
    </source>
</evidence>
<evidence type="ECO:0000256" key="2">
    <source>
        <dbReference type="ARBA" id="ARBA00022448"/>
    </source>
</evidence>
<dbReference type="RefSeq" id="WP_005044795.1">
    <property type="nucleotide sequence ID" value="NZ_AOME01000074.1"/>
</dbReference>
<dbReference type="PROSITE" id="PS51318">
    <property type="entry name" value="TAT"/>
    <property type="match status" value="1"/>
</dbReference>
<dbReference type="InterPro" id="IPR030678">
    <property type="entry name" value="Peptide/Ni-bd"/>
</dbReference>
<gene>
    <name evidence="6" type="ORF">C450_15408</name>
</gene>
<dbReference type="InterPro" id="IPR000914">
    <property type="entry name" value="SBP_5_dom"/>
</dbReference>
<accession>M0MZ20</accession>
<dbReference type="OrthoDB" id="194307at2157"/>
<dbReference type="Pfam" id="PF00496">
    <property type="entry name" value="SBP_bac_5"/>
    <property type="match status" value="1"/>
</dbReference>
<dbReference type="InterPro" id="IPR006311">
    <property type="entry name" value="TAT_signal"/>
</dbReference>
<dbReference type="GO" id="GO:0015833">
    <property type="term" value="P:peptide transport"/>
    <property type="evidence" value="ECO:0007669"/>
    <property type="project" value="TreeGrafter"/>
</dbReference>
<proteinExistence type="inferred from homology"/>
<dbReference type="GO" id="GO:0043190">
    <property type="term" value="C:ATP-binding cassette (ABC) transporter complex"/>
    <property type="evidence" value="ECO:0007669"/>
    <property type="project" value="InterPro"/>
</dbReference>
<dbReference type="PANTHER" id="PTHR30290:SF9">
    <property type="entry name" value="OLIGOPEPTIDE-BINDING PROTEIN APPA"/>
    <property type="match status" value="1"/>
</dbReference>
<feature type="compositionally biased region" description="Gly residues" evidence="4">
    <location>
        <begin position="71"/>
        <end position="87"/>
    </location>
</feature>
<dbReference type="AlphaFoldDB" id="M0MZ20"/>
<dbReference type="Gene3D" id="3.40.190.10">
    <property type="entry name" value="Periplasmic binding protein-like II"/>
    <property type="match status" value="1"/>
</dbReference>
<comment type="caution">
    <text evidence="6">The sequence shown here is derived from an EMBL/GenBank/DDBJ whole genome shotgun (WGS) entry which is preliminary data.</text>
</comment>
<feature type="region of interest" description="Disordered" evidence="4">
    <location>
        <begin position="36"/>
        <end position="107"/>
    </location>
</feature>
<keyword evidence="7" id="KW-1185">Reference proteome</keyword>
<sequence length="652" mass="71395">MSQGPARRGDEKHKRIDRRSWLKAIGVAGAAGLAGCSGGSNGSGGGNGTDQSGGGNGSNGSQPSNATNGSALGGGNESGNQSGGTSSGGVPEVGGTYSTVVSSSPETLNPLYNTEDGAGDLIGYALDYPYGFKPGTEYFQQLYDMTTDKGNVWVAKLRENLEFGGDYGEVTAEDFVYQVTQLHQSEWAATADASSWPSEVNVEATGDYEFQIELPNPNALYPETYDPLLYPIPKELMQPYVEEQNADGLRKEQELLGLGFAGNMGAYTLDSRNRSSSLTFKRNENYYLRDAEGVPEQFSKAPYFDTLEVQIVQEEQSRLAALEAGETDSAAVPPNRVSKFRNLERTDVYVIPQPYNEVCVYNMRDNGWNAGPGNLFRKKKFRQGLGCAVNKQRLVKGVFRGFADVEYTWQPQWSKWYPDDTSNIMEFGTGDLYGPEATQSRIKEAISDTDYGYSGGMLKNPSGETVNLTLYHSAGQPTERSMADFIAQEFKQNAGINVSVSAIQGAQFSREYWQQQIPDNPDQYEWSAGANNAGPREVTSANPWDMSVVFGLNTYPLNPTTANVFFQKDSAYNPYGYYPSWNASELFEQASSATSEEELQPIFNEIFAKISEDQPMGMLAFPAATTGYATGIDGPQENFFSGWDFSTWHRNG</sequence>